<comment type="caution">
    <text evidence="1">The sequence shown here is derived from an EMBL/GenBank/DDBJ whole genome shotgun (WGS) entry which is preliminary data.</text>
</comment>
<dbReference type="RefSeq" id="WP_017175468.1">
    <property type="nucleotide sequence ID" value="NZ_CAXORX010000002.1"/>
</dbReference>
<dbReference type="Proteomes" id="UP000665944">
    <property type="component" value="Unassembled WGS sequence"/>
</dbReference>
<accession>A0A8X8KII5</accession>
<evidence type="ECO:0000313" key="2">
    <source>
        <dbReference type="Proteomes" id="UP000665944"/>
    </source>
</evidence>
<evidence type="ECO:0000313" key="1">
    <source>
        <dbReference type="EMBL" id="MCM5672205.1"/>
    </source>
</evidence>
<dbReference type="AlphaFoldDB" id="A0A8X8KII5"/>
<sequence length="57" mass="6757">MTTLQELFKELDDWKQHSPKSWAGSIGRIAKINDIKRQIKEAITIEDIRKYILNKED</sequence>
<proteinExistence type="predicted"/>
<protein>
    <submittedName>
        <fullName evidence="1">Uncharacterized protein</fullName>
    </submittedName>
</protein>
<name>A0A8X8KII5_STAHO</name>
<keyword evidence="2" id="KW-1185">Reference proteome</keyword>
<organism evidence="1 2">
    <name type="scientific">Staphylococcus hominis</name>
    <dbReference type="NCBI Taxonomy" id="1290"/>
    <lineage>
        <taxon>Bacteria</taxon>
        <taxon>Bacillati</taxon>
        <taxon>Bacillota</taxon>
        <taxon>Bacilli</taxon>
        <taxon>Bacillales</taxon>
        <taxon>Staphylococcaceae</taxon>
        <taxon>Staphylococcus</taxon>
    </lineage>
</organism>
<dbReference type="EMBL" id="JAGHKT020000005">
    <property type="protein sequence ID" value="MCM5672205.1"/>
    <property type="molecule type" value="Genomic_DNA"/>
</dbReference>
<gene>
    <name evidence="1" type="ORF">J7T32_005405</name>
</gene>
<reference evidence="1 2" key="1">
    <citation type="submission" date="2022-06" db="EMBL/GenBank/DDBJ databases">
        <title>Staphylococcus hominis ShoR14 genome sequence.</title>
        <authorList>
            <person name="Yeo C.C."/>
            <person name="Chew C.H."/>
            <person name="Che Hamzah A.M."/>
            <person name="Al-Trad E.I."/>
        </authorList>
    </citation>
    <scope>NUCLEOTIDE SEQUENCE [LARGE SCALE GENOMIC DNA]</scope>
    <source>
        <strain evidence="1 2">ShoR14</strain>
    </source>
</reference>